<name>A0A850PS08_9MYCO</name>
<dbReference type="Gene3D" id="2.170.190.11">
    <property type="entry name" value="Molybdopterin biosynthesis moea protein, domain 3"/>
    <property type="match status" value="1"/>
</dbReference>
<dbReference type="RefSeq" id="WP_178361321.1">
    <property type="nucleotide sequence ID" value="NZ_JABFYL010000048.1"/>
</dbReference>
<dbReference type="Pfam" id="PF00994">
    <property type="entry name" value="MoCF_biosynth"/>
    <property type="match status" value="1"/>
</dbReference>
<comment type="similarity">
    <text evidence="4 11">Belongs to the MoeA family.</text>
</comment>
<evidence type="ECO:0000256" key="7">
    <source>
        <dbReference type="ARBA" id="ARBA00022723"/>
    </source>
</evidence>
<organism evidence="13 14">
    <name type="scientific">Mycolicibacterium hippocampi</name>
    <dbReference type="NCBI Taxonomy" id="659824"/>
    <lineage>
        <taxon>Bacteria</taxon>
        <taxon>Bacillati</taxon>
        <taxon>Actinomycetota</taxon>
        <taxon>Actinomycetes</taxon>
        <taxon>Mycobacteriales</taxon>
        <taxon>Mycobacteriaceae</taxon>
        <taxon>Mycolicibacterium</taxon>
    </lineage>
</organism>
<evidence type="ECO:0000256" key="10">
    <source>
        <dbReference type="ARBA" id="ARBA00047317"/>
    </source>
</evidence>
<keyword evidence="6 11" id="KW-0808">Transferase</keyword>
<evidence type="ECO:0000256" key="6">
    <source>
        <dbReference type="ARBA" id="ARBA00022679"/>
    </source>
</evidence>
<evidence type="ECO:0000313" key="13">
    <source>
        <dbReference type="EMBL" id="NVN53099.1"/>
    </source>
</evidence>
<dbReference type="SUPFAM" id="SSF63882">
    <property type="entry name" value="MoeA N-terminal region -like"/>
    <property type="match status" value="1"/>
</dbReference>
<dbReference type="InterPro" id="IPR036425">
    <property type="entry name" value="MoaB/Mog-like_dom_sf"/>
</dbReference>
<dbReference type="NCBIfam" id="NF045515">
    <property type="entry name" value="Glp_gephyrin"/>
    <property type="match status" value="1"/>
</dbReference>
<dbReference type="GO" id="GO:0006777">
    <property type="term" value="P:Mo-molybdopterin cofactor biosynthetic process"/>
    <property type="evidence" value="ECO:0007669"/>
    <property type="project" value="UniProtKB-UniRule"/>
</dbReference>
<evidence type="ECO:0000256" key="3">
    <source>
        <dbReference type="ARBA" id="ARBA00005046"/>
    </source>
</evidence>
<keyword evidence="14" id="KW-1185">Reference proteome</keyword>
<dbReference type="EMBL" id="JABFYL010000048">
    <property type="protein sequence ID" value="NVN53099.1"/>
    <property type="molecule type" value="Genomic_DNA"/>
</dbReference>
<dbReference type="NCBIfam" id="TIGR00177">
    <property type="entry name" value="molyb_syn"/>
    <property type="match status" value="1"/>
</dbReference>
<evidence type="ECO:0000256" key="1">
    <source>
        <dbReference type="ARBA" id="ARBA00001946"/>
    </source>
</evidence>
<keyword evidence="9 11" id="KW-0501">Molybdenum cofactor biosynthesis</keyword>
<dbReference type="InterPro" id="IPR005111">
    <property type="entry name" value="MoeA_C_domain_IV"/>
</dbReference>
<dbReference type="GO" id="GO:0046872">
    <property type="term" value="F:metal ion binding"/>
    <property type="evidence" value="ECO:0007669"/>
    <property type="project" value="UniProtKB-UniRule"/>
</dbReference>
<dbReference type="Gene3D" id="3.90.105.10">
    <property type="entry name" value="Molybdopterin biosynthesis moea protein, domain 2"/>
    <property type="match status" value="1"/>
</dbReference>
<feature type="domain" description="MoaB/Mog" evidence="12">
    <location>
        <begin position="179"/>
        <end position="320"/>
    </location>
</feature>
<dbReference type="CDD" id="cd00887">
    <property type="entry name" value="MoeA"/>
    <property type="match status" value="1"/>
</dbReference>
<comment type="pathway">
    <text evidence="3 11">Cofactor biosynthesis; molybdopterin biosynthesis.</text>
</comment>
<comment type="catalytic activity">
    <reaction evidence="10">
        <text>adenylyl-molybdopterin + molybdate = Mo-molybdopterin + AMP + H(+)</text>
        <dbReference type="Rhea" id="RHEA:35047"/>
        <dbReference type="ChEBI" id="CHEBI:15378"/>
        <dbReference type="ChEBI" id="CHEBI:36264"/>
        <dbReference type="ChEBI" id="CHEBI:62727"/>
        <dbReference type="ChEBI" id="CHEBI:71302"/>
        <dbReference type="ChEBI" id="CHEBI:456215"/>
        <dbReference type="EC" id="2.10.1.1"/>
    </reaction>
</comment>
<comment type="caution">
    <text evidence="13">The sequence shown here is derived from an EMBL/GenBank/DDBJ whole genome shotgun (WGS) entry which is preliminary data.</text>
</comment>
<dbReference type="PANTHER" id="PTHR10192:SF5">
    <property type="entry name" value="GEPHYRIN"/>
    <property type="match status" value="1"/>
</dbReference>
<protein>
    <recommendedName>
        <fullName evidence="11">Molybdopterin molybdenumtransferase</fullName>
        <ecNumber evidence="11">2.10.1.1</ecNumber>
    </recommendedName>
</protein>
<dbReference type="FunFam" id="3.40.980.10:FF:000004">
    <property type="entry name" value="Molybdopterin molybdenumtransferase"/>
    <property type="match status" value="1"/>
</dbReference>
<reference evidence="13 14" key="1">
    <citation type="submission" date="2020-05" db="EMBL/GenBank/DDBJ databases">
        <title>Draft genome sequence of Mycobacterium hippocampi DL, isolated from European seabass, Dicentrarchus labrax, reared in fish farms.</title>
        <authorList>
            <person name="Stathopoulou P."/>
            <person name="Asimakis E."/>
            <person name="Tzokas K."/>
            <person name="Batargias C."/>
            <person name="Tsiamis G."/>
        </authorList>
    </citation>
    <scope>NUCLEOTIDE SEQUENCE [LARGE SCALE GENOMIC DNA]</scope>
    <source>
        <strain evidence="13 14">DL</strain>
    </source>
</reference>
<dbReference type="Proteomes" id="UP000570517">
    <property type="component" value="Unassembled WGS sequence"/>
</dbReference>
<evidence type="ECO:0000256" key="2">
    <source>
        <dbReference type="ARBA" id="ARBA00002901"/>
    </source>
</evidence>
<comment type="cofactor">
    <cofactor evidence="1 11">
        <name>Mg(2+)</name>
        <dbReference type="ChEBI" id="CHEBI:18420"/>
    </cofactor>
</comment>
<dbReference type="PANTHER" id="PTHR10192">
    <property type="entry name" value="MOLYBDOPTERIN BIOSYNTHESIS PROTEIN"/>
    <property type="match status" value="1"/>
</dbReference>
<dbReference type="SMART" id="SM00852">
    <property type="entry name" value="MoCF_biosynth"/>
    <property type="match status" value="1"/>
</dbReference>
<gene>
    <name evidence="13" type="ORF">HLY00_5068</name>
</gene>
<dbReference type="SUPFAM" id="SSF53218">
    <property type="entry name" value="Molybdenum cofactor biosynthesis proteins"/>
    <property type="match status" value="1"/>
</dbReference>
<evidence type="ECO:0000256" key="4">
    <source>
        <dbReference type="ARBA" id="ARBA00010763"/>
    </source>
</evidence>
<dbReference type="Pfam" id="PF03454">
    <property type="entry name" value="MoeA_C"/>
    <property type="match status" value="1"/>
</dbReference>
<dbReference type="InterPro" id="IPR038987">
    <property type="entry name" value="MoeA-like"/>
</dbReference>
<keyword evidence="7 11" id="KW-0479">Metal-binding</keyword>
<sequence>MRSVEEHRQVVADLITARPPVTLPVADTLGLVLADDVVAPLSLPGFDNSAMDGYAVLVDDIATATEQTPVRLPVTEDIPAGRTDMLTITAGTAQRIMTGAPLPSGATGVVPVEATDGGIDTVTIRASVRPGQHIRRAGEDVTAGSTVLRAGQVVTPAVLGLAAALGLPELTVIPRQRVLVLSTGTELVAPGTPLQPGQIYESNAVMLAAAVRDAGGEVVASPVTGDDVDAFRETLGMHSGPDGSVDLVVTTGGVSAGAYEVVKDALSGTVEFVKVAMQPGMPQGAGVLDDDANTAIITLPGNPVSALVSFEVFIRPALRAAMGLPNPDRPRRTAVLAEDLTSPRGKRQFRRGVLTEDTVTSYGPPASHHLRWLASANCLLELDEDTAEVAAGQRVQVWDLR</sequence>
<comment type="function">
    <text evidence="2 11">Catalyzes the insertion of molybdate into adenylated molybdopterin with the concomitant release of AMP.</text>
</comment>
<dbReference type="EC" id="2.10.1.1" evidence="11"/>
<dbReference type="InterPro" id="IPR005110">
    <property type="entry name" value="MoeA_linker/N"/>
</dbReference>
<evidence type="ECO:0000313" key="14">
    <source>
        <dbReference type="Proteomes" id="UP000570517"/>
    </source>
</evidence>
<accession>A0A850PS08</accession>
<dbReference type="Pfam" id="PF03453">
    <property type="entry name" value="MoeA_N"/>
    <property type="match status" value="1"/>
</dbReference>
<dbReference type="Gene3D" id="3.40.980.10">
    <property type="entry name" value="MoaB/Mog-like domain"/>
    <property type="match status" value="1"/>
</dbReference>
<dbReference type="InterPro" id="IPR001453">
    <property type="entry name" value="MoaB/Mog_dom"/>
</dbReference>
<keyword evidence="8 11" id="KW-0460">Magnesium</keyword>
<dbReference type="SUPFAM" id="SSF63867">
    <property type="entry name" value="MoeA C-terminal domain-like"/>
    <property type="match status" value="1"/>
</dbReference>
<dbReference type="Gene3D" id="2.40.340.10">
    <property type="entry name" value="MoeA, C-terminal, domain IV"/>
    <property type="match status" value="1"/>
</dbReference>
<dbReference type="GO" id="GO:0061599">
    <property type="term" value="F:molybdopterin molybdotransferase activity"/>
    <property type="evidence" value="ECO:0007669"/>
    <property type="project" value="UniProtKB-UniRule"/>
</dbReference>
<dbReference type="InterPro" id="IPR036135">
    <property type="entry name" value="MoeA_linker/N_sf"/>
</dbReference>
<dbReference type="AlphaFoldDB" id="A0A850PS08"/>
<evidence type="ECO:0000256" key="11">
    <source>
        <dbReference type="RuleBase" id="RU365090"/>
    </source>
</evidence>
<evidence type="ECO:0000256" key="8">
    <source>
        <dbReference type="ARBA" id="ARBA00022842"/>
    </source>
</evidence>
<dbReference type="InterPro" id="IPR036688">
    <property type="entry name" value="MoeA_C_domain_IV_sf"/>
</dbReference>
<dbReference type="UniPathway" id="UPA00344"/>
<dbReference type="GO" id="GO:0005829">
    <property type="term" value="C:cytosol"/>
    <property type="evidence" value="ECO:0007669"/>
    <property type="project" value="TreeGrafter"/>
</dbReference>
<proteinExistence type="inferred from homology"/>
<evidence type="ECO:0000259" key="12">
    <source>
        <dbReference type="SMART" id="SM00852"/>
    </source>
</evidence>
<evidence type="ECO:0000256" key="9">
    <source>
        <dbReference type="ARBA" id="ARBA00023150"/>
    </source>
</evidence>
<evidence type="ECO:0000256" key="5">
    <source>
        <dbReference type="ARBA" id="ARBA00022505"/>
    </source>
</evidence>
<keyword evidence="5 11" id="KW-0500">Molybdenum</keyword>